<name>M3BYP5_SPHMS</name>
<keyword evidence="2" id="KW-1185">Reference proteome</keyword>
<dbReference type="Proteomes" id="UP000016931">
    <property type="component" value="Unassembled WGS sequence"/>
</dbReference>
<reference evidence="1 2" key="1">
    <citation type="journal article" date="2012" name="PLoS Pathog.">
        <title>Diverse lifestyles and strategies of plant pathogenesis encoded in the genomes of eighteen Dothideomycetes fungi.</title>
        <authorList>
            <person name="Ohm R.A."/>
            <person name="Feau N."/>
            <person name="Henrissat B."/>
            <person name="Schoch C.L."/>
            <person name="Horwitz B.A."/>
            <person name="Barry K.W."/>
            <person name="Condon B.J."/>
            <person name="Copeland A.C."/>
            <person name="Dhillon B."/>
            <person name="Glaser F."/>
            <person name="Hesse C.N."/>
            <person name="Kosti I."/>
            <person name="LaButti K."/>
            <person name="Lindquist E.A."/>
            <person name="Lucas S."/>
            <person name="Salamov A.A."/>
            <person name="Bradshaw R.E."/>
            <person name="Ciuffetti L."/>
            <person name="Hamelin R.C."/>
            <person name="Kema G.H.J."/>
            <person name="Lawrence C."/>
            <person name="Scott J.A."/>
            <person name="Spatafora J.W."/>
            <person name="Turgeon B.G."/>
            <person name="de Wit P.J.G.M."/>
            <person name="Zhong S."/>
            <person name="Goodwin S.B."/>
            <person name="Grigoriev I.V."/>
        </authorList>
    </citation>
    <scope>NUCLEOTIDE SEQUENCE [LARGE SCALE GENOMIC DNA]</scope>
    <source>
        <strain evidence="1 2">SO2202</strain>
    </source>
</reference>
<evidence type="ECO:0000313" key="1">
    <source>
        <dbReference type="EMBL" id="EMF13191.1"/>
    </source>
</evidence>
<organism evidence="1 2">
    <name type="scientific">Sphaerulina musiva (strain SO2202)</name>
    <name type="common">Poplar stem canker fungus</name>
    <name type="synonym">Septoria musiva</name>
    <dbReference type="NCBI Taxonomy" id="692275"/>
    <lineage>
        <taxon>Eukaryota</taxon>
        <taxon>Fungi</taxon>
        <taxon>Dikarya</taxon>
        <taxon>Ascomycota</taxon>
        <taxon>Pezizomycotina</taxon>
        <taxon>Dothideomycetes</taxon>
        <taxon>Dothideomycetidae</taxon>
        <taxon>Mycosphaerellales</taxon>
        <taxon>Mycosphaerellaceae</taxon>
        <taxon>Sphaerulina</taxon>
    </lineage>
</organism>
<proteinExistence type="predicted"/>
<gene>
    <name evidence="1" type="ORF">SEPMUDRAFT_148565</name>
</gene>
<accession>M3BYP5</accession>
<evidence type="ECO:0000313" key="2">
    <source>
        <dbReference type="Proteomes" id="UP000016931"/>
    </source>
</evidence>
<dbReference type="OrthoDB" id="3642611at2759"/>
<dbReference type="EMBL" id="KB456263">
    <property type="protein sequence ID" value="EMF13191.1"/>
    <property type="molecule type" value="Genomic_DNA"/>
</dbReference>
<dbReference type="AlphaFoldDB" id="M3BYP5"/>
<dbReference type="HOGENOM" id="CLU_1939449_0_0_1"/>
<sequence>MCRGTYIVSYSCGHVIYTPSVCLQEVAPHYRCEPRGMKITQPPARCVECYSRELEPNQNLPTSARFKPDLNARENMEFEARVTHLARDSEESSRSSADSQAVAEIARWVMTLPSAPLSPSAAEQTSFMRL</sequence>
<protein>
    <submittedName>
        <fullName evidence="1">Uncharacterized protein</fullName>
    </submittedName>
</protein>
<dbReference type="RefSeq" id="XP_016761312.1">
    <property type="nucleotide sequence ID" value="XM_016905002.1"/>
</dbReference>
<dbReference type="GeneID" id="27902139"/>